<organism evidence="1 2">
    <name type="scientific">Edwardsiella phage PEi26</name>
    <dbReference type="NCBI Taxonomy" id="1608311"/>
    <lineage>
        <taxon>Viruses</taxon>
        <taxon>Duplodnaviria</taxon>
        <taxon>Heunggongvirae</taxon>
        <taxon>Uroviricota</taxon>
        <taxon>Caudoviricetes</taxon>
        <taxon>Pantevenvirales</taxon>
        <taxon>Straboviridae</taxon>
        <taxon>Tevenvirinae</taxon>
        <taxon>Kanagawavirus</taxon>
        <taxon>Kanagawavirus pei20</taxon>
    </lineage>
</organism>
<accession>A0A0B6VPH0</accession>
<proteinExistence type="predicted"/>
<dbReference type="InterPro" id="IPR024364">
    <property type="entry name" value="Baseplate_phage_T4-like"/>
</dbReference>
<sequence>MPNEYKFIARIGKTDIQCRAFTLREYKDLLQAKLEGRMEDEILSLIKKCTDAKDLTRHEGELLLVNLWANSIGEVNVERTWECSCGKEIPIPINLMHASVDSTEELLYSFKEFKVKFRYPGLFQDKNKAQMVAECIEYIVIPDGTTLSVDDLSDAEIDDLYVAITTEDIERISLMLTRPQIQLAVPISCECGESHVHVIKGLKEFFKVL</sequence>
<dbReference type="EMBL" id="AP014715">
    <property type="protein sequence ID" value="BAQ23158.1"/>
    <property type="molecule type" value="Genomic_DNA"/>
</dbReference>
<evidence type="ECO:0000313" key="2">
    <source>
        <dbReference type="Proteomes" id="UP000225144"/>
    </source>
</evidence>
<name>A0A0B6VPH0_9CAUD</name>
<reference evidence="1 2" key="1">
    <citation type="submission" date="2015-02" db="EMBL/GenBank/DDBJ databases">
        <title>Complete genome sequences of Edwardsiella bacteriophages, PEi20 and PEi26.</title>
        <authorList>
            <person name="Yasuike M."/>
            <person name="Nishiki I."/>
            <person name="Iwasaki Y."/>
            <person name="Nakamura Y."/>
            <person name="Fujiwara A."/>
            <person name="Hassan E.S."/>
            <person name="Mahmoud M.M."/>
            <person name="Kawato Y."/>
            <person name="Nagai S."/>
            <person name="Kobayashi T."/>
            <person name="Ototake M."/>
            <person name="Nakai T."/>
        </authorList>
    </citation>
    <scope>NUCLEOTIDE SEQUENCE [LARGE SCALE GENOMIC DNA]</scope>
</reference>
<evidence type="ECO:0000313" key="1">
    <source>
        <dbReference type="EMBL" id="BAQ23158.1"/>
    </source>
</evidence>
<dbReference type="Proteomes" id="UP000225144">
    <property type="component" value="Genome"/>
</dbReference>
<dbReference type="Pfam" id="PF12322">
    <property type="entry name" value="T4_baseplate"/>
    <property type="match status" value="1"/>
</dbReference>
<gene>
    <name evidence="1" type="primary">26</name>
</gene>
<protein>
    <submittedName>
        <fullName evidence="1">Baseplate hub subunit</fullName>
    </submittedName>
</protein>